<proteinExistence type="predicted"/>
<keyword evidence="2" id="KW-1185">Reference proteome</keyword>
<accession>A0A7R7ZSL9</accession>
<dbReference type="Pfam" id="PF06101">
    <property type="entry name" value="Vps62"/>
    <property type="match status" value="1"/>
</dbReference>
<evidence type="ECO:0008006" key="3">
    <source>
        <dbReference type="Google" id="ProtNLM"/>
    </source>
</evidence>
<gene>
    <name evidence="1" type="ORF">ACHE_70375A</name>
</gene>
<dbReference type="KEGG" id="ache:ACHE_70375A"/>
<dbReference type="InterPro" id="IPR009291">
    <property type="entry name" value="Vps62"/>
</dbReference>
<dbReference type="EMBL" id="AP024422">
    <property type="protein sequence ID" value="BCR91532.1"/>
    <property type="molecule type" value="Genomic_DNA"/>
</dbReference>
<reference evidence="1" key="1">
    <citation type="submission" date="2021-01" db="EMBL/GenBank/DDBJ databases">
        <authorList>
            <consortium name="Aspergillus chevalieri M1 genome sequencing consortium"/>
            <person name="Kazuki M."/>
            <person name="Futagami T."/>
        </authorList>
    </citation>
    <scope>NUCLEOTIDE SEQUENCE</scope>
    <source>
        <strain evidence="1">M1</strain>
    </source>
</reference>
<dbReference type="RefSeq" id="XP_043140054.1">
    <property type="nucleotide sequence ID" value="XM_043282701.1"/>
</dbReference>
<reference evidence="1" key="2">
    <citation type="submission" date="2021-02" db="EMBL/GenBank/DDBJ databases">
        <title>Aspergillus chevalieri M1 genome sequence.</title>
        <authorList>
            <person name="Kadooka C."/>
            <person name="Mori K."/>
            <person name="Futagami T."/>
        </authorList>
    </citation>
    <scope>NUCLEOTIDE SEQUENCE</scope>
    <source>
        <strain evidence="1">M1</strain>
    </source>
</reference>
<dbReference type="PANTHER" id="PTHR48174:SF5">
    <property type="entry name" value="VACUOLAR PROTEIN SORTING-ASSOCIATED PROTEIN 62"/>
    <property type="match status" value="1"/>
</dbReference>
<evidence type="ECO:0000313" key="2">
    <source>
        <dbReference type="Proteomes" id="UP000637239"/>
    </source>
</evidence>
<name>A0A7R7ZSL9_ASPCH</name>
<evidence type="ECO:0000313" key="1">
    <source>
        <dbReference type="EMBL" id="BCR91532.1"/>
    </source>
</evidence>
<sequence>MDLFGATDGLLGVFGSQQSNFSMYLTTMQLALKSLMFVSGVLSGNTPPTDLSVTPIPSYVLEYAPLIWLHSQDPYRPSDIAQQLVHTTPMINWTAVQDLPAPVTLSNLDSLNEHGNTSVFLTSKEGIDADPQPAWLYGDTFDQNNNTGDAVSSVVITRDHGNGTLDAFYFYFYAYNEGNTVLGMEFGNHIGDWEHNMIRFQNATPEAIWYSQHASGQAFTYDATEKQGKRPLGYSGNGTHATYSTPGNHDHTIPGLNLPAGFLVDKTDRGILWDPTKSAYAYSYEPATKTFQAYDPSFPVNWLYYNGQWGDDALPGGPELFGQKKWAAGPNGPKFKHLEREEVCPSHPCVVLPFRSWHEGEGVPDAKGAFDD</sequence>
<organism evidence="1 2">
    <name type="scientific">Aspergillus chevalieri</name>
    <name type="common">Eurotium chevalieri</name>
    <dbReference type="NCBI Taxonomy" id="182096"/>
    <lineage>
        <taxon>Eukaryota</taxon>
        <taxon>Fungi</taxon>
        <taxon>Dikarya</taxon>
        <taxon>Ascomycota</taxon>
        <taxon>Pezizomycotina</taxon>
        <taxon>Eurotiomycetes</taxon>
        <taxon>Eurotiomycetidae</taxon>
        <taxon>Eurotiales</taxon>
        <taxon>Aspergillaceae</taxon>
        <taxon>Aspergillus</taxon>
        <taxon>Aspergillus subgen. Aspergillus</taxon>
    </lineage>
</organism>
<protein>
    <recommendedName>
        <fullName evidence="3">Vacuolar protein sorting-associated protein 62</fullName>
    </recommendedName>
</protein>
<dbReference type="PANTHER" id="PTHR48174">
    <property type="entry name" value="DUF946 FAMILY PROTEIN"/>
    <property type="match status" value="1"/>
</dbReference>
<dbReference type="GeneID" id="66985890"/>
<dbReference type="Proteomes" id="UP000637239">
    <property type="component" value="Chromosome 7"/>
</dbReference>
<dbReference type="AlphaFoldDB" id="A0A7R7ZSL9"/>